<evidence type="ECO:0000256" key="1">
    <source>
        <dbReference type="ARBA" id="ARBA00022448"/>
    </source>
</evidence>
<gene>
    <name evidence="9" type="ORF">HMPREF3182_00420</name>
</gene>
<evidence type="ECO:0000313" key="9">
    <source>
        <dbReference type="EMBL" id="KXB92424.1"/>
    </source>
</evidence>
<dbReference type="GO" id="GO:0006814">
    <property type="term" value="P:sodium ion transport"/>
    <property type="evidence" value="ECO:0007669"/>
    <property type="project" value="UniProtKB-KW"/>
</dbReference>
<evidence type="ECO:0000259" key="8">
    <source>
        <dbReference type="PROSITE" id="PS50968"/>
    </source>
</evidence>
<dbReference type="PATRIC" id="fig|1588748.3.peg.408"/>
<dbReference type="CDD" id="cd06850">
    <property type="entry name" value="biotinyl_domain"/>
    <property type="match status" value="1"/>
</dbReference>
<dbReference type="Proteomes" id="UP000070160">
    <property type="component" value="Unassembled WGS sequence"/>
</dbReference>
<proteinExistence type="predicted"/>
<keyword evidence="6" id="KW-0092">Biotin</keyword>
<evidence type="ECO:0000256" key="6">
    <source>
        <dbReference type="ARBA" id="ARBA00023267"/>
    </source>
</evidence>
<comment type="caution">
    <text evidence="9">The sequence shown here is derived from an EMBL/GenBank/DDBJ whole genome shotgun (WGS) entry which is preliminary data.</text>
</comment>
<dbReference type="PROSITE" id="PS50968">
    <property type="entry name" value="BIOTINYL_LIPOYL"/>
    <property type="match status" value="1"/>
</dbReference>
<dbReference type="InterPro" id="IPR000089">
    <property type="entry name" value="Biotin_lipoyl"/>
</dbReference>
<dbReference type="FunFam" id="2.40.50.100:FF:000003">
    <property type="entry name" value="Acetyl-CoA carboxylase biotin carboxyl carrier protein"/>
    <property type="match status" value="1"/>
</dbReference>
<dbReference type="InterPro" id="IPR011053">
    <property type="entry name" value="Single_hybrid_motif"/>
</dbReference>
<dbReference type="RefSeq" id="WP_062485221.1">
    <property type="nucleotide sequence ID" value="NZ_KQ960931.1"/>
</dbReference>
<organism evidence="9 10">
    <name type="scientific">Megasphaera hutchinsoni</name>
    <dbReference type="NCBI Taxonomy" id="1588748"/>
    <lineage>
        <taxon>Bacteria</taxon>
        <taxon>Bacillati</taxon>
        <taxon>Bacillota</taxon>
        <taxon>Negativicutes</taxon>
        <taxon>Veillonellales</taxon>
        <taxon>Veillonellaceae</taxon>
        <taxon>Megasphaera</taxon>
    </lineage>
</organism>
<dbReference type="EMBL" id="LSDT01000012">
    <property type="protein sequence ID" value="KXB92424.1"/>
    <property type="molecule type" value="Genomic_DNA"/>
</dbReference>
<dbReference type="Gene3D" id="2.40.50.100">
    <property type="match status" value="1"/>
</dbReference>
<accession>A0A134CJW8</accession>
<name>A0A134CJW8_9FIRM</name>
<protein>
    <submittedName>
        <fullName evidence="9">Putative glutaconyl-CoA decarboxylase subunit gamma</fullName>
    </submittedName>
</protein>
<evidence type="ECO:0000256" key="5">
    <source>
        <dbReference type="ARBA" id="ARBA00023201"/>
    </source>
</evidence>
<reference evidence="10" key="1">
    <citation type="submission" date="2016-01" db="EMBL/GenBank/DDBJ databases">
        <authorList>
            <person name="Mitreva M."/>
            <person name="Pepin K.H."/>
            <person name="Mihindukulasuriya K.A."/>
            <person name="Fulton R."/>
            <person name="Fronick C."/>
            <person name="O'Laughlin M."/>
            <person name="Miner T."/>
            <person name="Herter B."/>
            <person name="Rosa B.A."/>
            <person name="Cordes M."/>
            <person name="Tomlinson C."/>
            <person name="Wollam A."/>
            <person name="Palsikar V.B."/>
            <person name="Mardis E.R."/>
            <person name="Wilson R.K."/>
        </authorList>
    </citation>
    <scope>NUCLEOTIDE SEQUENCE [LARGE SCALE GENOMIC DNA]</scope>
    <source>
        <strain evidence="10">KA00182</strain>
    </source>
</reference>
<evidence type="ECO:0000256" key="3">
    <source>
        <dbReference type="ARBA" id="ARBA00023053"/>
    </source>
</evidence>
<evidence type="ECO:0000313" key="10">
    <source>
        <dbReference type="Proteomes" id="UP000070160"/>
    </source>
</evidence>
<feature type="region of interest" description="Disordered" evidence="7">
    <location>
        <begin position="45"/>
        <end position="70"/>
    </location>
</feature>
<keyword evidence="3" id="KW-0915">Sodium</keyword>
<evidence type="ECO:0000256" key="7">
    <source>
        <dbReference type="SAM" id="MobiDB-lite"/>
    </source>
</evidence>
<keyword evidence="2" id="KW-1278">Translocase</keyword>
<dbReference type="SUPFAM" id="SSF51230">
    <property type="entry name" value="Single hybrid motif"/>
    <property type="match status" value="1"/>
</dbReference>
<keyword evidence="4" id="KW-0406">Ion transport</keyword>
<keyword evidence="10" id="KW-1185">Reference proteome</keyword>
<dbReference type="PANTHER" id="PTHR45266">
    <property type="entry name" value="OXALOACETATE DECARBOXYLASE ALPHA CHAIN"/>
    <property type="match status" value="1"/>
</dbReference>
<evidence type="ECO:0000256" key="4">
    <source>
        <dbReference type="ARBA" id="ARBA00023065"/>
    </source>
</evidence>
<dbReference type="AlphaFoldDB" id="A0A134CJW8"/>
<dbReference type="InterPro" id="IPR050709">
    <property type="entry name" value="Biotin_Carboxyl_Carrier/Decarb"/>
</dbReference>
<sequence>MKKFKVTVNGQVYEVEVEEVGAAETAAPVVSKPVVTPVATPVVTPTKEAAATAPPKPEVHAPTPEGAVTIKAPMPGKISAVKVDVDQTVTRGDVVVVLEAMKMQNDITTNQDGKIVQLRVQVGDSVKTGDILAVLQ</sequence>
<keyword evidence="1" id="KW-0813">Transport</keyword>
<dbReference type="PANTHER" id="PTHR45266:SF3">
    <property type="entry name" value="OXALOACETATE DECARBOXYLASE ALPHA CHAIN"/>
    <property type="match status" value="1"/>
</dbReference>
<keyword evidence="5" id="KW-0739">Sodium transport</keyword>
<dbReference type="STRING" id="1588748.HMPREF3182_00420"/>
<evidence type="ECO:0000256" key="2">
    <source>
        <dbReference type="ARBA" id="ARBA00022967"/>
    </source>
</evidence>
<feature type="domain" description="Lipoyl-binding" evidence="8">
    <location>
        <begin position="67"/>
        <end position="136"/>
    </location>
</feature>
<dbReference type="Pfam" id="PF00364">
    <property type="entry name" value="Biotin_lipoyl"/>
    <property type="match status" value="1"/>
</dbReference>